<evidence type="ECO:0000256" key="2">
    <source>
        <dbReference type="ARBA" id="ARBA00022475"/>
    </source>
</evidence>
<gene>
    <name evidence="9" type="ORF">GCM10010319_04510</name>
</gene>
<organism evidence="9 10">
    <name type="scientific">Streptomyces blastmyceticus</name>
    <dbReference type="NCBI Taxonomy" id="68180"/>
    <lineage>
        <taxon>Bacteria</taxon>
        <taxon>Bacillati</taxon>
        <taxon>Actinomycetota</taxon>
        <taxon>Actinomycetes</taxon>
        <taxon>Kitasatosporales</taxon>
        <taxon>Streptomycetaceae</taxon>
        <taxon>Streptomyces</taxon>
    </lineage>
</organism>
<dbReference type="RefSeq" id="WP_344115496.1">
    <property type="nucleotide sequence ID" value="NZ_BAAABW010000002.1"/>
</dbReference>
<evidence type="ECO:0000313" key="10">
    <source>
        <dbReference type="Proteomes" id="UP001500063"/>
    </source>
</evidence>
<feature type="transmembrane region" description="Helical" evidence="7">
    <location>
        <begin position="85"/>
        <end position="106"/>
    </location>
</feature>
<evidence type="ECO:0000256" key="1">
    <source>
        <dbReference type="ARBA" id="ARBA00004651"/>
    </source>
</evidence>
<name>A0ABP3G1Q6_9ACTN</name>
<feature type="compositionally biased region" description="Low complexity" evidence="6">
    <location>
        <begin position="10"/>
        <end position="27"/>
    </location>
</feature>
<comment type="subcellular location">
    <subcellularLocation>
        <location evidence="1">Cell membrane</location>
        <topology evidence="1">Multi-pass membrane protein</topology>
    </subcellularLocation>
</comment>
<evidence type="ECO:0000256" key="6">
    <source>
        <dbReference type="SAM" id="MobiDB-lite"/>
    </source>
</evidence>
<evidence type="ECO:0000256" key="5">
    <source>
        <dbReference type="ARBA" id="ARBA00023136"/>
    </source>
</evidence>
<evidence type="ECO:0000256" key="3">
    <source>
        <dbReference type="ARBA" id="ARBA00022692"/>
    </source>
</evidence>
<dbReference type="Proteomes" id="UP001500063">
    <property type="component" value="Unassembled WGS sequence"/>
</dbReference>
<evidence type="ECO:0000313" key="9">
    <source>
        <dbReference type="EMBL" id="GAA0331644.1"/>
    </source>
</evidence>
<dbReference type="EMBL" id="BAAABW010000002">
    <property type="protein sequence ID" value="GAA0331644.1"/>
    <property type="molecule type" value="Genomic_DNA"/>
</dbReference>
<evidence type="ECO:0000256" key="7">
    <source>
        <dbReference type="SAM" id="Phobius"/>
    </source>
</evidence>
<feature type="region of interest" description="Disordered" evidence="6">
    <location>
        <begin position="1"/>
        <end position="58"/>
    </location>
</feature>
<dbReference type="InterPro" id="IPR051791">
    <property type="entry name" value="Pra-immunoreactive"/>
</dbReference>
<keyword evidence="10" id="KW-1185">Reference proteome</keyword>
<accession>A0ABP3G1Q6</accession>
<dbReference type="Pfam" id="PF06271">
    <property type="entry name" value="RDD"/>
    <property type="match status" value="1"/>
</dbReference>
<comment type="caution">
    <text evidence="9">The sequence shown here is derived from an EMBL/GenBank/DDBJ whole genome shotgun (WGS) entry which is preliminary data.</text>
</comment>
<feature type="domain" description="RDD" evidence="8">
    <location>
        <begin position="70"/>
        <end position="222"/>
    </location>
</feature>
<protein>
    <recommendedName>
        <fullName evidence="8">RDD domain-containing protein</fullName>
    </recommendedName>
</protein>
<feature type="compositionally biased region" description="Low complexity" evidence="6">
    <location>
        <begin position="45"/>
        <end position="58"/>
    </location>
</feature>
<proteinExistence type="predicted"/>
<keyword evidence="5 7" id="KW-0472">Membrane</keyword>
<dbReference type="PANTHER" id="PTHR36115">
    <property type="entry name" value="PROLINE-RICH ANTIGEN HOMOLOG-RELATED"/>
    <property type="match status" value="1"/>
</dbReference>
<sequence>MTHPNPPGQYPSYPQQQPGQPYGQVPQQPHPGQPYPGQPYPGQPYPGQQYPGAGYGYPGQDPYAMQRPPLAGWGSRVGASLLDGLIGGLIPMVLFVVGLVMMVSAAKDTTCDSYSSSSAYQRTCTVDSVDTGAMTTGVIMFLIGTVAALVIGLVMLYKQGKTGQTWGKKIVGISVLRERDGMPTGFGMAFVRNLCHIADGFFYLGYLWPLWDEKKQTFADKIVSTVVVRTK</sequence>
<dbReference type="PANTHER" id="PTHR36115:SF6">
    <property type="entry name" value="PROLINE-RICH ANTIGEN HOMOLOG"/>
    <property type="match status" value="1"/>
</dbReference>
<feature type="compositionally biased region" description="Pro residues" evidence="6">
    <location>
        <begin position="28"/>
        <end position="44"/>
    </location>
</feature>
<evidence type="ECO:0000259" key="8">
    <source>
        <dbReference type="Pfam" id="PF06271"/>
    </source>
</evidence>
<dbReference type="SUPFAM" id="SSF81995">
    <property type="entry name" value="beta-sandwich domain of Sec23/24"/>
    <property type="match status" value="1"/>
</dbReference>
<keyword evidence="3 7" id="KW-0812">Transmembrane</keyword>
<evidence type="ECO:0000256" key="4">
    <source>
        <dbReference type="ARBA" id="ARBA00022989"/>
    </source>
</evidence>
<reference evidence="10" key="1">
    <citation type="journal article" date="2019" name="Int. J. Syst. Evol. Microbiol.">
        <title>The Global Catalogue of Microorganisms (GCM) 10K type strain sequencing project: providing services to taxonomists for standard genome sequencing and annotation.</title>
        <authorList>
            <consortium name="The Broad Institute Genomics Platform"/>
            <consortium name="The Broad Institute Genome Sequencing Center for Infectious Disease"/>
            <person name="Wu L."/>
            <person name="Ma J."/>
        </authorList>
    </citation>
    <scope>NUCLEOTIDE SEQUENCE [LARGE SCALE GENOMIC DNA]</scope>
    <source>
        <strain evidence="10">JCM 4565</strain>
    </source>
</reference>
<dbReference type="InterPro" id="IPR010432">
    <property type="entry name" value="RDD"/>
</dbReference>
<keyword evidence="4 7" id="KW-1133">Transmembrane helix</keyword>
<keyword evidence="2" id="KW-1003">Cell membrane</keyword>
<feature type="transmembrane region" description="Helical" evidence="7">
    <location>
        <begin position="138"/>
        <end position="157"/>
    </location>
</feature>